<proteinExistence type="predicted"/>
<dbReference type="AlphaFoldDB" id="A0A5B7SVR2"/>
<dbReference type="OrthoDB" id="5431540at2"/>
<organism evidence="1 2">
    <name type="scientific">Aggregatimonas sangjinii</name>
    <dbReference type="NCBI Taxonomy" id="2583587"/>
    <lineage>
        <taxon>Bacteria</taxon>
        <taxon>Pseudomonadati</taxon>
        <taxon>Bacteroidota</taxon>
        <taxon>Flavobacteriia</taxon>
        <taxon>Flavobacteriales</taxon>
        <taxon>Flavobacteriaceae</taxon>
        <taxon>Aggregatimonas</taxon>
    </lineage>
</organism>
<keyword evidence="2" id="KW-1185">Reference proteome</keyword>
<sequence>MGISFGQQESQIPWSQEVRLTWADFKGKPTSDDAAATTASGISYRFSTNTWGNQVEIEFVVTTHFYPEKSWYRPELCDAQILRHEQLHFDISEVFARKMRTRLAATKFTKDVKAEVAKIYDEINMALYAFQNRYDNETNFSRHREKQSEWNRKIADILKD</sequence>
<dbReference type="EMBL" id="CP040710">
    <property type="protein sequence ID" value="QCX02272.1"/>
    <property type="molecule type" value="Genomic_DNA"/>
</dbReference>
<gene>
    <name evidence="1" type="ORF">FGM00_03965</name>
</gene>
<evidence type="ECO:0000313" key="1">
    <source>
        <dbReference type="EMBL" id="QCX02272.1"/>
    </source>
</evidence>
<name>A0A5B7SVR2_9FLAO</name>
<evidence type="ECO:0000313" key="2">
    <source>
        <dbReference type="Proteomes" id="UP000310017"/>
    </source>
</evidence>
<dbReference type="InterPro" id="IPR010321">
    <property type="entry name" value="DUF922"/>
</dbReference>
<protein>
    <submittedName>
        <fullName evidence="1">DUF922 domain-containing protein</fullName>
    </submittedName>
</protein>
<reference evidence="1 2" key="1">
    <citation type="submission" date="2019-05" db="EMBL/GenBank/DDBJ databases">
        <title>Genome sequencing of F202Z8.</title>
        <authorList>
            <person name="Kwon Y.M."/>
        </authorList>
    </citation>
    <scope>NUCLEOTIDE SEQUENCE [LARGE SCALE GENOMIC DNA]</scope>
    <source>
        <strain evidence="1 2">F202Z8</strain>
    </source>
</reference>
<accession>A0A5B7SVR2</accession>
<dbReference type="Pfam" id="PF06037">
    <property type="entry name" value="DUF922"/>
    <property type="match status" value="1"/>
</dbReference>
<dbReference type="KEGG" id="asag:FGM00_03965"/>
<dbReference type="Proteomes" id="UP000310017">
    <property type="component" value="Chromosome"/>
</dbReference>